<dbReference type="GO" id="GO:0009424">
    <property type="term" value="C:bacterial-type flagellum hook"/>
    <property type="evidence" value="ECO:0007669"/>
    <property type="project" value="InterPro"/>
</dbReference>
<gene>
    <name evidence="6" type="ORF">BBD42_11145</name>
</gene>
<dbReference type="InterPro" id="IPR046358">
    <property type="entry name" value="Flagellin_C"/>
</dbReference>
<proteinExistence type="inferred from homology"/>
<dbReference type="Pfam" id="PF00700">
    <property type="entry name" value="Flagellin_C"/>
    <property type="match status" value="1"/>
</dbReference>
<dbReference type="NCBIfam" id="TIGR02550">
    <property type="entry name" value="flagell_flgL"/>
    <property type="match status" value="1"/>
</dbReference>
<comment type="similarity">
    <text evidence="2">Belongs to the bacterial flagellin family.</text>
</comment>
<dbReference type="PANTHER" id="PTHR42792">
    <property type="entry name" value="FLAGELLIN"/>
    <property type="match status" value="1"/>
</dbReference>
<dbReference type="PRINTS" id="PR00207">
    <property type="entry name" value="FLAGELLIN"/>
</dbReference>
<feature type="domain" description="Flagellin C-terminal" evidence="5">
    <location>
        <begin position="225"/>
        <end position="304"/>
    </location>
</feature>
<keyword evidence="6" id="KW-0966">Cell projection</keyword>
<protein>
    <submittedName>
        <fullName evidence="6">Flagellar biosynthesis protein FlgL</fullName>
    </submittedName>
</protein>
<dbReference type="GO" id="GO:0071973">
    <property type="term" value="P:bacterial-type flagellum-dependent cell motility"/>
    <property type="evidence" value="ECO:0007669"/>
    <property type="project" value="InterPro"/>
</dbReference>
<dbReference type="AlphaFoldDB" id="A0A1B2DGX9"/>
<dbReference type="EMBL" id="CP016808">
    <property type="protein sequence ID" value="ANY66963.1"/>
    <property type="molecule type" value="Genomic_DNA"/>
</dbReference>
<dbReference type="InterPro" id="IPR013384">
    <property type="entry name" value="Flagell_FlgL"/>
</dbReference>
<keyword evidence="6" id="KW-0969">Cilium</keyword>
<evidence type="ECO:0000259" key="4">
    <source>
        <dbReference type="Pfam" id="PF00669"/>
    </source>
</evidence>
<reference evidence="6" key="1">
    <citation type="submission" date="2016-08" db="EMBL/GenBank/DDBJ databases">
        <title>Complete Genome Seqeunce of Paenibacillus sp. BIHB 4019 from tea rhizoplane.</title>
        <authorList>
            <person name="Thakur R."/>
            <person name="Swarnkar M.K."/>
            <person name="Gulati A."/>
        </authorList>
    </citation>
    <scope>NUCLEOTIDE SEQUENCE [LARGE SCALE GENOMIC DNA]</scope>
    <source>
        <strain evidence="6">BIHB4019</strain>
    </source>
</reference>
<dbReference type="Pfam" id="PF00669">
    <property type="entry name" value="Flagellin_N"/>
    <property type="match status" value="1"/>
</dbReference>
<evidence type="ECO:0000256" key="2">
    <source>
        <dbReference type="ARBA" id="ARBA00005709"/>
    </source>
</evidence>
<dbReference type="GO" id="GO:0005198">
    <property type="term" value="F:structural molecule activity"/>
    <property type="evidence" value="ECO:0007669"/>
    <property type="project" value="InterPro"/>
</dbReference>
<organism evidence="6">
    <name type="scientific">Paenibacillus sp. BIHB 4019</name>
    <dbReference type="NCBI Taxonomy" id="1870819"/>
    <lineage>
        <taxon>Bacteria</taxon>
        <taxon>Bacillati</taxon>
        <taxon>Bacillota</taxon>
        <taxon>Bacilli</taxon>
        <taxon>Bacillales</taxon>
        <taxon>Paenibacillaceae</taxon>
        <taxon>Paenibacillus</taxon>
    </lineage>
</organism>
<keyword evidence="3" id="KW-0975">Bacterial flagellum</keyword>
<evidence type="ECO:0000256" key="1">
    <source>
        <dbReference type="ARBA" id="ARBA00004365"/>
    </source>
</evidence>
<evidence type="ECO:0000313" key="6">
    <source>
        <dbReference type="EMBL" id="ANY66963.1"/>
    </source>
</evidence>
<dbReference type="SUPFAM" id="SSF64518">
    <property type="entry name" value="Phase 1 flagellin"/>
    <property type="match status" value="1"/>
</dbReference>
<sequence>MALRITQGMMHAQLTRNISRNLNKMAEIQNQSSTGMKLHKASDDPVGITYSLRYRTELGSSDQYEKNTNQALSWLDLTDTVINQAGDILQRVKELATQAANGTNPQEALDAIQSEVEELKGQLIDIGNSKINGKYIFNGEMFNQIPYDASAAGFDAKGVATDTGTVQYALGANVTVGISLTGNTVFGDSDPAGTGNNVFSVMDRLITSLSTGNYTGVSAEIGNIEISSDRLLNARAEIGAKVNRVELMQNRIADFKLSLTDMQSKVEDADLEQVLIDSTTAQSIYQASLSVGAKVISKSLVDFLS</sequence>
<feature type="domain" description="Flagellin N-terminal" evidence="4">
    <location>
        <begin position="8"/>
        <end position="139"/>
    </location>
</feature>
<dbReference type="Gene3D" id="1.20.1330.10">
    <property type="entry name" value="f41 fragment of flagellin, N-terminal domain"/>
    <property type="match status" value="1"/>
</dbReference>
<dbReference type="PANTHER" id="PTHR42792:SF1">
    <property type="entry name" value="FLAGELLAR HOOK-ASSOCIATED PROTEIN 3"/>
    <property type="match status" value="1"/>
</dbReference>
<evidence type="ECO:0000259" key="5">
    <source>
        <dbReference type="Pfam" id="PF00700"/>
    </source>
</evidence>
<dbReference type="InterPro" id="IPR001029">
    <property type="entry name" value="Flagellin_N"/>
</dbReference>
<comment type="subcellular location">
    <subcellularLocation>
        <location evidence="1">Bacterial flagellum</location>
    </subcellularLocation>
</comment>
<keyword evidence="6" id="KW-0282">Flagellum</keyword>
<name>A0A1B2DGX9_9BACL</name>
<evidence type="ECO:0000256" key="3">
    <source>
        <dbReference type="ARBA" id="ARBA00023143"/>
    </source>
</evidence>
<dbReference type="RefSeq" id="WP_099518234.1">
    <property type="nucleotide sequence ID" value="NZ_CP016808.1"/>
</dbReference>
<dbReference type="InterPro" id="IPR001492">
    <property type="entry name" value="Flagellin"/>
</dbReference>
<accession>A0A1B2DGX9</accession>